<dbReference type="GO" id="GO:0031177">
    <property type="term" value="F:phosphopantetheine binding"/>
    <property type="evidence" value="ECO:0007669"/>
    <property type="project" value="InterPro"/>
</dbReference>
<keyword evidence="10" id="KW-1185">Reference proteome</keyword>
<dbReference type="Proteomes" id="UP000033551">
    <property type="component" value="Unassembled WGS sequence"/>
</dbReference>
<comment type="function">
    <text evidence="7">Carrier of the growing fatty acid chain in fatty acid biosynthesis.</text>
</comment>
<dbReference type="RefSeq" id="WP_045945550.1">
    <property type="nucleotide sequence ID" value="NZ_JZWV01000024.1"/>
</dbReference>
<reference evidence="9 10" key="1">
    <citation type="submission" date="2015-02" db="EMBL/GenBank/DDBJ databases">
        <authorList>
            <person name="Ju K.-S."/>
            <person name="Doroghazi J.R."/>
            <person name="Metcalf W."/>
        </authorList>
    </citation>
    <scope>NUCLEOTIDE SEQUENCE [LARGE SCALE GENOMIC DNA]</scope>
    <source>
        <strain evidence="9 10">NRRL ISP-5550</strain>
    </source>
</reference>
<name>A0A0F4JYU7_9ACTN</name>
<evidence type="ECO:0000259" key="8">
    <source>
        <dbReference type="PROSITE" id="PS50075"/>
    </source>
</evidence>
<evidence type="ECO:0000256" key="1">
    <source>
        <dbReference type="ARBA" id="ARBA00022450"/>
    </source>
</evidence>
<keyword evidence="1 7" id="KW-0596">Phosphopantetheine</keyword>
<organism evidence="9 10">
    <name type="scientific">Streptomyces katrae</name>
    <dbReference type="NCBI Taxonomy" id="68223"/>
    <lineage>
        <taxon>Bacteria</taxon>
        <taxon>Bacillati</taxon>
        <taxon>Actinomycetota</taxon>
        <taxon>Actinomycetes</taxon>
        <taxon>Kitasatosporales</taxon>
        <taxon>Streptomycetaceae</taxon>
        <taxon>Streptomyces</taxon>
    </lineage>
</organism>
<evidence type="ECO:0000256" key="5">
    <source>
        <dbReference type="ARBA" id="ARBA00023098"/>
    </source>
</evidence>
<dbReference type="Gene3D" id="1.10.1200.10">
    <property type="entry name" value="ACP-like"/>
    <property type="match status" value="1"/>
</dbReference>
<keyword evidence="4 7" id="KW-0276">Fatty acid metabolism</keyword>
<dbReference type="PANTHER" id="PTHR20863:SF76">
    <property type="entry name" value="CARRIER DOMAIN-CONTAINING PROTEIN"/>
    <property type="match status" value="1"/>
</dbReference>
<sequence length="84" mass="9049">MTAVQSDTLQALKEIVDEVAGVPAEDITPESSFIDDLGMDSLTIVSLFVLIQRRFGTDVPNAVFDRLTTVGQAVAYLEHGEIPA</sequence>
<dbReference type="GO" id="GO:0000035">
    <property type="term" value="F:acyl binding"/>
    <property type="evidence" value="ECO:0007669"/>
    <property type="project" value="TreeGrafter"/>
</dbReference>
<dbReference type="GO" id="GO:0017000">
    <property type="term" value="P:antibiotic biosynthetic process"/>
    <property type="evidence" value="ECO:0007669"/>
    <property type="project" value="UniProtKB-ARBA"/>
</dbReference>
<keyword evidence="3 7" id="KW-0597">Phosphoprotein</keyword>
<accession>A0A0F4JYU7</accession>
<comment type="PTM">
    <text evidence="7">4'-phosphopantetheine is transferred from CoA to a specific serine of apo-ACP by AcpS. This modification is essential for activity because fatty acids are bound in thioester linkage to the sulfhydryl of the prosthetic group.</text>
</comment>
<dbReference type="InterPro" id="IPR003231">
    <property type="entry name" value="ACP"/>
</dbReference>
<dbReference type="OrthoDB" id="156693at2"/>
<keyword evidence="5 7" id="KW-0443">Lipid metabolism</keyword>
<comment type="pathway">
    <text evidence="7">Lipid metabolism; fatty acid biosynthesis.</text>
</comment>
<gene>
    <name evidence="7" type="primary">acpP</name>
    <name evidence="9" type="ORF">VR44_01825</name>
</gene>
<evidence type="ECO:0000256" key="4">
    <source>
        <dbReference type="ARBA" id="ARBA00022832"/>
    </source>
</evidence>
<dbReference type="SMART" id="SM00823">
    <property type="entry name" value="PKS_PP"/>
    <property type="match status" value="1"/>
</dbReference>
<evidence type="ECO:0000313" key="9">
    <source>
        <dbReference type="EMBL" id="KJY39320.1"/>
    </source>
</evidence>
<dbReference type="InterPro" id="IPR009081">
    <property type="entry name" value="PP-bd_ACP"/>
</dbReference>
<evidence type="ECO:0000256" key="6">
    <source>
        <dbReference type="ARBA" id="ARBA00023160"/>
    </source>
</evidence>
<keyword evidence="6 7" id="KW-0275">Fatty acid biosynthesis</keyword>
<feature type="modified residue" description="O-(pantetheine 4'-phosphoryl)serine" evidence="7">
    <location>
        <position position="41"/>
    </location>
</feature>
<comment type="subcellular location">
    <subcellularLocation>
        <location evidence="7">Cytoplasm</location>
    </subcellularLocation>
</comment>
<evidence type="ECO:0000313" key="10">
    <source>
        <dbReference type="Proteomes" id="UP000033551"/>
    </source>
</evidence>
<dbReference type="GO" id="GO:0016020">
    <property type="term" value="C:membrane"/>
    <property type="evidence" value="ECO:0007669"/>
    <property type="project" value="GOC"/>
</dbReference>
<dbReference type="SUPFAM" id="SSF47336">
    <property type="entry name" value="ACP-like"/>
    <property type="match status" value="1"/>
</dbReference>
<dbReference type="PANTHER" id="PTHR20863">
    <property type="entry name" value="ACYL CARRIER PROTEIN"/>
    <property type="match status" value="1"/>
</dbReference>
<keyword evidence="7" id="KW-0963">Cytoplasm</keyword>
<comment type="caution">
    <text evidence="9">The sequence shown here is derived from an EMBL/GenBank/DDBJ whole genome shotgun (WGS) entry which is preliminary data.</text>
</comment>
<dbReference type="PROSITE" id="PS50075">
    <property type="entry name" value="CARRIER"/>
    <property type="match status" value="1"/>
</dbReference>
<comment type="similarity">
    <text evidence="7">Belongs to the acyl carrier protein (ACP) family.</text>
</comment>
<dbReference type="HAMAP" id="MF_01217">
    <property type="entry name" value="Acyl_carrier"/>
    <property type="match status" value="1"/>
</dbReference>
<feature type="domain" description="Carrier" evidence="8">
    <location>
        <begin position="6"/>
        <end position="81"/>
    </location>
</feature>
<evidence type="ECO:0000256" key="2">
    <source>
        <dbReference type="ARBA" id="ARBA00022516"/>
    </source>
</evidence>
<dbReference type="EMBL" id="JZWV01000024">
    <property type="protein sequence ID" value="KJY39320.1"/>
    <property type="molecule type" value="Genomic_DNA"/>
</dbReference>
<protein>
    <recommendedName>
        <fullName evidence="7">Acyl carrier protein</fullName>
        <shortName evidence="7">ACP</shortName>
    </recommendedName>
</protein>
<evidence type="ECO:0000256" key="7">
    <source>
        <dbReference type="HAMAP-Rule" id="MF_01217"/>
    </source>
</evidence>
<dbReference type="PATRIC" id="fig|68223.7.peg.5769"/>
<evidence type="ECO:0000256" key="3">
    <source>
        <dbReference type="ARBA" id="ARBA00022553"/>
    </source>
</evidence>
<dbReference type="GO" id="GO:0000036">
    <property type="term" value="F:acyl carrier activity"/>
    <property type="evidence" value="ECO:0007669"/>
    <property type="project" value="UniProtKB-UniRule"/>
</dbReference>
<proteinExistence type="inferred from homology"/>
<dbReference type="GO" id="GO:0009245">
    <property type="term" value="P:lipid A biosynthetic process"/>
    <property type="evidence" value="ECO:0007669"/>
    <property type="project" value="TreeGrafter"/>
</dbReference>
<dbReference type="InterPro" id="IPR020806">
    <property type="entry name" value="PKS_PP-bd"/>
</dbReference>
<dbReference type="InterPro" id="IPR036736">
    <property type="entry name" value="ACP-like_sf"/>
</dbReference>
<keyword evidence="2 7" id="KW-0444">Lipid biosynthesis</keyword>
<dbReference type="Pfam" id="PF00550">
    <property type="entry name" value="PP-binding"/>
    <property type="match status" value="1"/>
</dbReference>
<dbReference type="UniPathway" id="UPA00094"/>
<dbReference type="AlphaFoldDB" id="A0A0F4JYU7"/>
<dbReference type="GO" id="GO:0005829">
    <property type="term" value="C:cytosol"/>
    <property type="evidence" value="ECO:0007669"/>
    <property type="project" value="TreeGrafter"/>
</dbReference>